<dbReference type="AlphaFoldDB" id="A0A2J7TK20"/>
<dbReference type="InterPro" id="IPR052039">
    <property type="entry name" value="Caspase-related_regulators"/>
</dbReference>
<dbReference type="Pfam" id="PF00656">
    <property type="entry name" value="Peptidase_C14"/>
    <property type="match status" value="1"/>
</dbReference>
<evidence type="ECO:0000259" key="2">
    <source>
        <dbReference type="Pfam" id="PF00656"/>
    </source>
</evidence>
<dbReference type="PANTHER" id="PTHR22576">
    <property type="entry name" value="MUCOSA ASSOCIATED LYMPHOID TISSUE LYMPHOMA TRANSLOCATION PROTEIN 1/PARACASPASE"/>
    <property type="match status" value="1"/>
</dbReference>
<evidence type="ECO:0000313" key="4">
    <source>
        <dbReference type="Proteomes" id="UP000236286"/>
    </source>
</evidence>
<comment type="caution">
    <text evidence="3">The sequence shown here is derived from an EMBL/GenBank/DDBJ whole genome shotgun (WGS) entry which is preliminary data.</text>
</comment>
<feature type="compositionally biased region" description="Low complexity" evidence="1">
    <location>
        <begin position="622"/>
        <end position="631"/>
    </location>
</feature>
<accession>A0A2J7TK20</accession>
<dbReference type="GO" id="GO:0004197">
    <property type="term" value="F:cysteine-type endopeptidase activity"/>
    <property type="evidence" value="ECO:0007669"/>
    <property type="project" value="InterPro"/>
</dbReference>
<dbReference type="Gene3D" id="3.40.50.1460">
    <property type="match status" value="1"/>
</dbReference>
<name>A0A2J7TK20_METSI</name>
<dbReference type="InterPro" id="IPR011600">
    <property type="entry name" value="Pept_C14_caspase"/>
</dbReference>
<feature type="compositionally biased region" description="Low complexity" evidence="1">
    <location>
        <begin position="728"/>
        <end position="804"/>
    </location>
</feature>
<evidence type="ECO:0000313" key="3">
    <source>
        <dbReference type="EMBL" id="PNG27113.1"/>
    </source>
</evidence>
<feature type="compositionally biased region" description="Low complexity" evidence="1">
    <location>
        <begin position="593"/>
        <end position="608"/>
    </location>
</feature>
<protein>
    <submittedName>
        <fullName evidence="3">Caspase-like domain-containing protein</fullName>
    </submittedName>
</protein>
<dbReference type="SUPFAM" id="SSF52129">
    <property type="entry name" value="Caspase-like"/>
    <property type="match status" value="1"/>
</dbReference>
<sequence>MAPNAESVGRSILQHLRKAHSTHAPIVKTRREPLSPGKPMLRSVLSGLLVAALTLCLGPARAAEVGARLALVVGNAQYAAPLATPANDAGLVAETLRGAGFDVTGAANLDQESLRRAFRDFLEKVSQAGPNAIVFVYLAGRGLQYEGENYFVPIDAVISREGDAALQAVRISDLTRGLAGLPLRARIVVLDAARANSYAPGGHLAGGLALVDADPGALYAFNAAPGTIAPDEPGPYGPYAQALSELLRQGGAPIDVVFSQVRLRVNEVTKGAFAPWDTANISPPLILLEAAPNAPAAVAENYAALQARPMRSFPTPGEAYAAALERDTIDGYQEFLSLYPKDPLARRVRALVAARREAITWRRAVSNNTADAYWSYMQRYPKGPHYYDARRRLTIIAAPVEPPPAFDVYDFGGLPPPPPPEYEIIDGPVVIFDAGYPPPPPPPLYFLPPPPAEFVSLPPPPPAQGFGYLPVPIPIPIPFGRYNGPAGRFDQPDFGHRGQGGPGFGGPGGGQAGGPGGQPAQPVPGQPAPGQPLPGQPTPGRPGQGGPPIHGLPGPGGLHQPPGAVAPGPGQGGAPIHGLPGPGGPHQPPGPGAPVQSQPAPAQPVPGQSGQGGPGKRGRHGQPGAVLGGPVAPTPPASPGAAAPGGAAPPPDHALPAGNNLPPLPAGGQRPRGPGGASKPGAVGTEPGAASGGGGRPQRHPGAPPAVLQPTPSDAAPGAPRPGRPGGERPASPSPQQMQQQRPQPQQMQQQRPQPQQMQQQRPQPQQMQQQRPQPQQMQQQRPQPQQMQQQRPQPSPQQQGRPAGKPPGKPGEDNHQ</sequence>
<feature type="compositionally biased region" description="Gly residues" evidence="1">
    <location>
        <begin position="497"/>
        <end position="517"/>
    </location>
</feature>
<dbReference type="Proteomes" id="UP000236286">
    <property type="component" value="Unassembled WGS sequence"/>
</dbReference>
<feature type="domain" description="Peptidase C14 caspase" evidence="2">
    <location>
        <begin position="68"/>
        <end position="279"/>
    </location>
</feature>
<organism evidence="3 4">
    <name type="scientific">Methylocella silvestris</name>
    <dbReference type="NCBI Taxonomy" id="199596"/>
    <lineage>
        <taxon>Bacteria</taxon>
        <taxon>Pseudomonadati</taxon>
        <taxon>Pseudomonadota</taxon>
        <taxon>Alphaproteobacteria</taxon>
        <taxon>Hyphomicrobiales</taxon>
        <taxon>Beijerinckiaceae</taxon>
        <taxon>Methylocella</taxon>
    </lineage>
</organism>
<feature type="compositionally biased region" description="Pro residues" evidence="1">
    <location>
        <begin position="521"/>
        <end position="540"/>
    </location>
</feature>
<evidence type="ECO:0000256" key="1">
    <source>
        <dbReference type="SAM" id="MobiDB-lite"/>
    </source>
</evidence>
<feature type="compositionally biased region" description="Low complexity" evidence="1">
    <location>
        <begin position="558"/>
        <end position="568"/>
    </location>
</feature>
<dbReference type="GO" id="GO:0006508">
    <property type="term" value="P:proteolysis"/>
    <property type="evidence" value="ECO:0007669"/>
    <property type="project" value="InterPro"/>
</dbReference>
<gene>
    <name evidence="3" type="ORF">CR492_05335</name>
</gene>
<dbReference type="EMBL" id="PDZR01000003">
    <property type="protein sequence ID" value="PNG27113.1"/>
    <property type="molecule type" value="Genomic_DNA"/>
</dbReference>
<feature type="compositionally biased region" description="Low complexity" evidence="1">
    <location>
        <begin position="654"/>
        <end position="672"/>
    </location>
</feature>
<proteinExistence type="predicted"/>
<dbReference type="OrthoDB" id="9816009at2"/>
<dbReference type="InterPro" id="IPR029030">
    <property type="entry name" value="Caspase-like_dom_sf"/>
</dbReference>
<dbReference type="PANTHER" id="PTHR22576:SF37">
    <property type="entry name" value="MUCOSA-ASSOCIATED LYMPHOID TISSUE LYMPHOMA TRANSLOCATION PROTEIN 1"/>
    <property type="match status" value="1"/>
</dbReference>
<feature type="compositionally biased region" description="Gly residues" evidence="1">
    <location>
        <begin position="542"/>
        <end position="557"/>
    </location>
</feature>
<feature type="region of interest" description="Disordered" evidence="1">
    <location>
        <begin position="482"/>
        <end position="817"/>
    </location>
</feature>
<feature type="compositionally biased region" description="Pro residues" evidence="1">
    <location>
        <begin position="582"/>
        <end position="592"/>
    </location>
</feature>
<reference evidence="3 4" key="1">
    <citation type="submission" date="2017-10" db="EMBL/GenBank/DDBJ databases">
        <title>Genome announcement of Methylocella silvestris TVC from permafrost.</title>
        <authorList>
            <person name="Wang J."/>
            <person name="Geng K."/>
            <person name="Ul-Haque F."/>
            <person name="Crombie A.T."/>
            <person name="Street L.E."/>
            <person name="Wookey P.A."/>
            <person name="Murrell J.C."/>
            <person name="Pratscher J."/>
        </authorList>
    </citation>
    <scope>NUCLEOTIDE SEQUENCE [LARGE SCALE GENOMIC DNA]</scope>
    <source>
        <strain evidence="3 4">TVC</strain>
    </source>
</reference>